<dbReference type="GO" id="GO:0031201">
    <property type="term" value="C:SNARE complex"/>
    <property type="evidence" value="ECO:0007669"/>
    <property type="project" value="TreeGrafter"/>
</dbReference>
<evidence type="ECO:0000256" key="7">
    <source>
        <dbReference type="ARBA" id="ARBA00023034"/>
    </source>
</evidence>
<keyword evidence="5" id="KW-0653">Protein transport</keyword>
<evidence type="ECO:0000256" key="1">
    <source>
        <dbReference type="ARBA" id="ARBA00004409"/>
    </source>
</evidence>
<dbReference type="GO" id="GO:0006906">
    <property type="term" value="P:vesicle fusion"/>
    <property type="evidence" value="ECO:0007669"/>
    <property type="project" value="TreeGrafter"/>
</dbReference>
<dbReference type="GO" id="GO:0006886">
    <property type="term" value="P:intracellular protein transport"/>
    <property type="evidence" value="ECO:0007669"/>
    <property type="project" value="TreeGrafter"/>
</dbReference>
<evidence type="ECO:0000256" key="2">
    <source>
        <dbReference type="ARBA" id="ARBA00009063"/>
    </source>
</evidence>
<dbReference type="CDD" id="cd15845">
    <property type="entry name" value="SNARE_syntaxin16"/>
    <property type="match status" value="1"/>
</dbReference>
<feature type="domain" description="T-SNARE coiled-coil homology" evidence="13">
    <location>
        <begin position="246"/>
        <end position="308"/>
    </location>
</feature>
<keyword evidence="6 12" id="KW-1133">Transmembrane helix</keyword>
<evidence type="ECO:0000256" key="11">
    <source>
        <dbReference type="SAM" id="MobiDB-lite"/>
    </source>
</evidence>
<dbReference type="Proteomes" id="UP001377567">
    <property type="component" value="Unassembled WGS sequence"/>
</dbReference>
<evidence type="ECO:0000256" key="10">
    <source>
        <dbReference type="SAM" id="Coils"/>
    </source>
</evidence>
<proteinExistence type="inferred from homology"/>
<dbReference type="SMART" id="SM00397">
    <property type="entry name" value="t_SNARE"/>
    <property type="match status" value="1"/>
</dbReference>
<comment type="subcellular location">
    <subcellularLocation>
        <location evidence="1">Golgi apparatus membrane</location>
        <topology evidence="1">Single-pass type IV membrane protein</topology>
    </subcellularLocation>
</comment>
<protein>
    <recommendedName>
        <fullName evidence="13">t-SNARE coiled-coil homology domain-containing protein</fullName>
    </recommendedName>
</protein>
<dbReference type="PROSITE" id="PS50192">
    <property type="entry name" value="T_SNARE"/>
    <property type="match status" value="1"/>
</dbReference>
<dbReference type="AlphaFoldDB" id="A0AAV5RSS9"/>
<feature type="transmembrane region" description="Helical" evidence="12">
    <location>
        <begin position="320"/>
        <end position="337"/>
    </location>
</feature>
<evidence type="ECO:0000313" key="15">
    <source>
        <dbReference type="Proteomes" id="UP001377567"/>
    </source>
</evidence>
<feature type="region of interest" description="Disordered" evidence="11">
    <location>
        <begin position="344"/>
        <end position="393"/>
    </location>
</feature>
<evidence type="ECO:0000313" key="14">
    <source>
        <dbReference type="EMBL" id="GMM54483.1"/>
    </source>
</evidence>
<feature type="compositionally biased region" description="Polar residues" evidence="11">
    <location>
        <begin position="355"/>
        <end position="369"/>
    </location>
</feature>
<dbReference type="InterPro" id="IPR045242">
    <property type="entry name" value="Syntaxin"/>
</dbReference>
<dbReference type="GO" id="GO:0005484">
    <property type="term" value="F:SNAP receptor activity"/>
    <property type="evidence" value="ECO:0007669"/>
    <property type="project" value="TreeGrafter"/>
</dbReference>
<evidence type="ECO:0000256" key="6">
    <source>
        <dbReference type="ARBA" id="ARBA00022989"/>
    </source>
</evidence>
<comment type="caution">
    <text evidence="14">The sequence shown here is derived from an EMBL/GenBank/DDBJ whole genome shotgun (WGS) entry which is preliminary data.</text>
</comment>
<keyword evidence="8 10" id="KW-0175">Coiled coil</keyword>
<comment type="similarity">
    <text evidence="2">Belongs to the syntaxin family.</text>
</comment>
<keyword evidence="3" id="KW-0813">Transport</keyword>
<evidence type="ECO:0000256" key="8">
    <source>
        <dbReference type="ARBA" id="ARBA00023054"/>
    </source>
</evidence>
<evidence type="ECO:0000256" key="5">
    <source>
        <dbReference type="ARBA" id="ARBA00022927"/>
    </source>
</evidence>
<keyword evidence="7" id="KW-0333">Golgi apparatus</keyword>
<accession>A0AAV5RSS9</accession>
<dbReference type="SUPFAM" id="SSF47661">
    <property type="entry name" value="t-snare proteins"/>
    <property type="match status" value="1"/>
</dbReference>
<keyword evidence="4 12" id="KW-0812">Transmembrane</keyword>
<dbReference type="GO" id="GO:0000149">
    <property type="term" value="F:SNARE binding"/>
    <property type="evidence" value="ECO:0007669"/>
    <property type="project" value="TreeGrafter"/>
</dbReference>
<reference evidence="14 15" key="1">
    <citation type="journal article" date="2023" name="Elife">
        <title>Identification of key yeast species and microbe-microbe interactions impacting larval growth of Drosophila in the wild.</title>
        <authorList>
            <person name="Mure A."/>
            <person name="Sugiura Y."/>
            <person name="Maeda R."/>
            <person name="Honda K."/>
            <person name="Sakurai N."/>
            <person name="Takahashi Y."/>
            <person name="Watada M."/>
            <person name="Katoh T."/>
            <person name="Gotoh A."/>
            <person name="Gotoh Y."/>
            <person name="Taniguchi I."/>
            <person name="Nakamura K."/>
            <person name="Hayashi T."/>
            <person name="Katayama T."/>
            <person name="Uemura T."/>
            <person name="Hattori Y."/>
        </authorList>
    </citation>
    <scope>NUCLEOTIDE SEQUENCE [LARGE SCALE GENOMIC DNA]</scope>
    <source>
        <strain evidence="14 15">KH-74</strain>
    </source>
</reference>
<dbReference type="PANTHER" id="PTHR19957:SF83">
    <property type="entry name" value="SYNTAXIN-16"/>
    <property type="match status" value="1"/>
</dbReference>
<dbReference type="PANTHER" id="PTHR19957">
    <property type="entry name" value="SYNTAXIN"/>
    <property type="match status" value="1"/>
</dbReference>
<dbReference type="GO" id="GO:0048278">
    <property type="term" value="P:vesicle docking"/>
    <property type="evidence" value="ECO:0007669"/>
    <property type="project" value="TreeGrafter"/>
</dbReference>
<dbReference type="Gene3D" id="1.20.58.70">
    <property type="match status" value="1"/>
</dbReference>
<keyword evidence="15" id="KW-1185">Reference proteome</keyword>
<evidence type="ECO:0000256" key="3">
    <source>
        <dbReference type="ARBA" id="ARBA00022448"/>
    </source>
</evidence>
<evidence type="ECO:0000256" key="9">
    <source>
        <dbReference type="ARBA" id="ARBA00023136"/>
    </source>
</evidence>
<dbReference type="InterPro" id="IPR000727">
    <property type="entry name" value="T_SNARE_dom"/>
</dbReference>
<dbReference type="InterPro" id="IPR010989">
    <property type="entry name" value="SNARE"/>
</dbReference>
<sequence>MFRDRTNLFISYRRTFPRFGDSLASTGSTSNTNDHFLEDEIELEDFPMTHGNSENPTMGSNGLKVDKLNTLPPLFVDIARDIDDYLKEIETLLEQLIKLYRKNSLPGFEDKSPDEQEIESVSFQVLQLFQKSYNVIKKLEVIYEEQFLEGRQLNRGELIILDNMTKNYAQKVQWESNKFRVLQNNYLKFLNKDDLKPILPKNGTDSSQLLLQEEEEKGLAGLNNEIDEYSSQTLQRQQQKAQNSNQQFLEQRDQEINELTKGIYEVGTIFREMQTLIIDQGSIVDRIDYNLENTVVQLKEAHHELEGATRYQKRTQKCKVILLLTLCVIALFFFVMLKPHNSTKTVKYEKPPPAQDNSGSLDSGANTPSAGGKPDLVSEGAVSGGEQAPVNPGAAVLENDVLGRLL</sequence>
<dbReference type="GO" id="GO:0000139">
    <property type="term" value="C:Golgi membrane"/>
    <property type="evidence" value="ECO:0007669"/>
    <property type="project" value="UniProtKB-SubCell"/>
</dbReference>
<dbReference type="Pfam" id="PF05739">
    <property type="entry name" value="SNARE"/>
    <property type="match status" value="1"/>
</dbReference>
<feature type="coiled-coil region" evidence="10">
    <location>
        <begin position="212"/>
        <end position="254"/>
    </location>
</feature>
<evidence type="ECO:0000259" key="13">
    <source>
        <dbReference type="PROSITE" id="PS50192"/>
    </source>
</evidence>
<evidence type="ECO:0000256" key="12">
    <source>
        <dbReference type="SAM" id="Phobius"/>
    </source>
</evidence>
<evidence type="ECO:0000256" key="4">
    <source>
        <dbReference type="ARBA" id="ARBA00022692"/>
    </source>
</evidence>
<dbReference type="EMBL" id="BTGD01000003">
    <property type="protein sequence ID" value="GMM54483.1"/>
    <property type="molecule type" value="Genomic_DNA"/>
</dbReference>
<keyword evidence="9 12" id="KW-0472">Membrane</keyword>
<organism evidence="14 15">
    <name type="scientific">Maudiozyma humilis</name>
    <name type="common">Sour dough yeast</name>
    <name type="synonym">Kazachstania humilis</name>
    <dbReference type="NCBI Taxonomy" id="51915"/>
    <lineage>
        <taxon>Eukaryota</taxon>
        <taxon>Fungi</taxon>
        <taxon>Dikarya</taxon>
        <taxon>Ascomycota</taxon>
        <taxon>Saccharomycotina</taxon>
        <taxon>Saccharomycetes</taxon>
        <taxon>Saccharomycetales</taxon>
        <taxon>Saccharomycetaceae</taxon>
        <taxon>Maudiozyma</taxon>
    </lineage>
</organism>
<gene>
    <name evidence="14" type="ORF">DAKH74_010990</name>
</gene>
<name>A0AAV5RSS9_MAUHU</name>